<evidence type="ECO:0000313" key="2">
    <source>
        <dbReference type="Proteomes" id="UP000814140"/>
    </source>
</evidence>
<reference evidence="1" key="2">
    <citation type="journal article" date="2022" name="New Phytol.">
        <title>Evolutionary transition to the ectomycorrhizal habit in the genomes of a hyperdiverse lineage of mushroom-forming fungi.</title>
        <authorList>
            <person name="Looney B."/>
            <person name="Miyauchi S."/>
            <person name="Morin E."/>
            <person name="Drula E."/>
            <person name="Courty P.E."/>
            <person name="Kohler A."/>
            <person name="Kuo A."/>
            <person name="LaButti K."/>
            <person name="Pangilinan J."/>
            <person name="Lipzen A."/>
            <person name="Riley R."/>
            <person name="Andreopoulos W."/>
            <person name="He G."/>
            <person name="Johnson J."/>
            <person name="Nolan M."/>
            <person name="Tritt A."/>
            <person name="Barry K.W."/>
            <person name="Grigoriev I.V."/>
            <person name="Nagy L.G."/>
            <person name="Hibbett D."/>
            <person name="Henrissat B."/>
            <person name="Matheny P.B."/>
            <person name="Labbe J."/>
            <person name="Martin F.M."/>
        </authorList>
    </citation>
    <scope>NUCLEOTIDE SEQUENCE</scope>
    <source>
        <strain evidence="1">HHB10654</strain>
    </source>
</reference>
<organism evidence="1 2">
    <name type="scientific">Artomyces pyxidatus</name>
    <dbReference type="NCBI Taxonomy" id="48021"/>
    <lineage>
        <taxon>Eukaryota</taxon>
        <taxon>Fungi</taxon>
        <taxon>Dikarya</taxon>
        <taxon>Basidiomycota</taxon>
        <taxon>Agaricomycotina</taxon>
        <taxon>Agaricomycetes</taxon>
        <taxon>Russulales</taxon>
        <taxon>Auriscalpiaceae</taxon>
        <taxon>Artomyces</taxon>
    </lineage>
</organism>
<name>A0ACB8SPK3_9AGAM</name>
<reference evidence="1" key="1">
    <citation type="submission" date="2021-03" db="EMBL/GenBank/DDBJ databases">
        <authorList>
            <consortium name="DOE Joint Genome Institute"/>
            <person name="Ahrendt S."/>
            <person name="Looney B.P."/>
            <person name="Miyauchi S."/>
            <person name="Morin E."/>
            <person name="Drula E."/>
            <person name="Courty P.E."/>
            <person name="Chicoki N."/>
            <person name="Fauchery L."/>
            <person name="Kohler A."/>
            <person name="Kuo A."/>
            <person name="Labutti K."/>
            <person name="Pangilinan J."/>
            <person name="Lipzen A."/>
            <person name="Riley R."/>
            <person name="Andreopoulos W."/>
            <person name="He G."/>
            <person name="Johnson J."/>
            <person name="Barry K.W."/>
            <person name="Grigoriev I.V."/>
            <person name="Nagy L."/>
            <person name="Hibbett D."/>
            <person name="Henrissat B."/>
            <person name="Matheny P.B."/>
            <person name="Labbe J."/>
            <person name="Martin F."/>
        </authorList>
    </citation>
    <scope>NUCLEOTIDE SEQUENCE</scope>
    <source>
        <strain evidence="1">HHB10654</strain>
    </source>
</reference>
<proteinExistence type="predicted"/>
<gene>
    <name evidence="1" type="ORF">BV25DRAFT_1811115</name>
</gene>
<keyword evidence="2" id="KW-1185">Reference proteome</keyword>
<protein>
    <submittedName>
        <fullName evidence="1">Uncharacterized protein</fullName>
    </submittedName>
</protein>
<feature type="non-terminal residue" evidence="1">
    <location>
        <position position="1"/>
    </location>
</feature>
<dbReference type="Proteomes" id="UP000814140">
    <property type="component" value="Unassembled WGS sequence"/>
</dbReference>
<comment type="caution">
    <text evidence="1">The sequence shown here is derived from an EMBL/GenBank/DDBJ whole genome shotgun (WGS) entry which is preliminary data.</text>
</comment>
<dbReference type="EMBL" id="MU277237">
    <property type="protein sequence ID" value="KAI0058304.1"/>
    <property type="molecule type" value="Genomic_DNA"/>
</dbReference>
<accession>A0ACB8SPK3</accession>
<evidence type="ECO:0000313" key="1">
    <source>
        <dbReference type="EMBL" id="KAI0058304.1"/>
    </source>
</evidence>
<sequence length="287" mass="31241">IVDRAGRIIVYLAGRPRGDSSWDACSAEASQALSDAAVACEYDFKPEQKLHQRGKYPILHAGYSHGGGPKTPYAIGKKTEVQIGAIARLTSNKALTRIAGFASSAFQMAAPHIFARYEGCLSDIAAANPHLSKPYANSIFPTATFNLGPQAVTYPHLDSQNVPYGWCAITALGDFDPVKGGHLYLWELKMVIEFPPGSTILVPSALITHGNTPIQPGETRRSFTLYCAGALMRWHTYGLRSERTLKAEDPGLMQWLKSTARERQLSAISLFSTLSSLASDHAALRRH</sequence>